<evidence type="ECO:0000313" key="1">
    <source>
        <dbReference type="EMBL" id="GIQ63695.1"/>
    </source>
</evidence>
<reference evidence="1 2" key="1">
    <citation type="submission" date="2021-04" db="EMBL/GenBank/DDBJ databases">
        <title>Draft genome sequence of Paenibacillus cisolokensis, LC2-13A.</title>
        <authorList>
            <person name="Uke A."/>
            <person name="Chhe C."/>
            <person name="Baramee S."/>
            <person name="Kosugi A."/>
        </authorList>
    </citation>
    <scope>NUCLEOTIDE SEQUENCE [LARGE SCALE GENOMIC DNA]</scope>
    <source>
        <strain evidence="1 2">LC2-13A</strain>
    </source>
</reference>
<gene>
    <name evidence="1" type="ORF">PACILC2_22630</name>
</gene>
<dbReference type="EMBL" id="BOVJ01000068">
    <property type="protein sequence ID" value="GIQ63695.1"/>
    <property type="molecule type" value="Genomic_DNA"/>
</dbReference>
<keyword evidence="2" id="KW-1185">Reference proteome</keyword>
<accession>A0ABQ4N6A5</accession>
<organism evidence="1 2">
    <name type="scientific">Paenibacillus cisolokensis</name>
    <dbReference type="NCBI Taxonomy" id="1658519"/>
    <lineage>
        <taxon>Bacteria</taxon>
        <taxon>Bacillati</taxon>
        <taxon>Bacillota</taxon>
        <taxon>Bacilli</taxon>
        <taxon>Bacillales</taxon>
        <taxon>Paenibacillaceae</taxon>
        <taxon>Paenibacillus</taxon>
    </lineage>
</organism>
<protein>
    <submittedName>
        <fullName evidence="1">Uncharacterized protein</fullName>
    </submittedName>
</protein>
<dbReference type="Proteomes" id="UP000680304">
    <property type="component" value="Unassembled WGS sequence"/>
</dbReference>
<comment type="caution">
    <text evidence="1">The sequence shown here is derived from an EMBL/GenBank/DDBJ whole genome shotgun (WGS) entry which is preliminary data.</text>
</comment>
<proteinExistence type="predicted"/>
<evidence type="ECO:0000313" key="2">
    <source>
        <dbReference type="Proteomes" id="UP000680304"/>
    </source>
</evidence>
<sequence length="67" mass="7513">MAKKYLGFRPLTSNVHFYTAALDKTPVLIFCGNELIGAGTIDKVTEHTVEIKGERYIRANCTFVYAD</sequence>
<name>A0ABQ4N6A5_9BACL</name>